<dbReference type="InterPro" id="IPR057291">
    <property type="entry name" value="CHX17_2nd"/>
</dbReference>
<feature type="transmembrane region" description="Helical" evidence="14">
    <location>
        <begin position="271"/>
        <end position="291"/>
    </location>
</feature>
<feature type="domain" description="Cation/H(+) antiporter C-terminal" evidence="17">
    <location>
        <begin position="753"/>
        <end position="849"/>
    </location>
</feature>
<sequence>MRTSAVSHSYWPTTMGSGAPHHLHAFSRLDALGNVTTSTTTTVSPISNNNIVCYAPTMITTNGIWQGDNPLNYSLPLFILQLTLIVCTTRALVILLKPLRQPRVIAEIIGGVLLGPSVLGRFESFAAKVFPLRSVTVLETMAHLGLLYFLFLVGVEMDLTVLRRTGRRGLIVALSGMALPFIVGTSSSFLLRPHVSKNLHAGAFLLFLGVALSVTAFPVLARILAELKLLNSDLGRFAMSSALANDMVAWVLLAIAIALSENNNGGGSAPLASLYVILSGTAFVATCFFVVRPAIDWVIRRTPEGEPFDEFYICSILTGVMVCGLITDAIGIHSVFGAFVFGLVIPNGPLGAVLIEKLEDFVSGIILPLFFAISGLRTNIAAITNPRTAWFLTLVIFIAGAAKIAGTLLVALFYTMPFREGLSLGVLMNTKGLIEMIVLNIGRDKQVLDEQSFAIMVISSVIMTAAVVPVVTSIYRPARRLQPYKRRTLQMQRARPDAELRMLACVHAPRNVPSIISLLDASNPTKRSPIFVYALHLVELTGRASAMLIVHNTSSRNDSGGGYGNRAPLSRAQAQSEHIVHAFENYEQHAGGVSVQPLTAISPYSTMYEDVCGIAEDKHAALIVLPFHKHQTVDGAMETANPALRGVNQGVLAHAPCSVAILVDRGLGSRVHAASAAGHHVAVLFFGGPDDREALAYAWRMAEHPVISLTVVRFIAGDSASSSSSSSSAPASASASGAGDPTVVTDAERERVLDEELITEFRMKNAGEEAVMYTETVANNGEETVAAIRSMEAVHDLYVVGRGTGVSMPLLAGLTDWSECPELGPIGDLLASSDFAATVSVLVVQQYIGGGGDAAESPQQQQQNVNDVNTPRASRVTGKAGWNASIFGA</sequence>
<proteinExistence type="inferred from homology"/>
<feature type="region of interest" description="Disordered" evidence="13">
    <location>
        <begin position="721"/>
        <end position="746"/>
    </location>
</feature>
<evidence type="ECO:0000256" key="9">
    <source>
        <dbReference type="ARBA" id="ARBA00022989"/>
    </source>
</evidence>
<feature type="compositionally biased region" description="Low complexity" evidence="13">
    <location>
        <begin position="721"/>
        <end position="741"/>
    </location>
</feature>
<keyword evidence="19" id="KW-1185">Reference proteome</keyword>
<reference evidence="18" key="1">
    <citation type="journal article" date="2023" name="Nat. Commun.">
        <title>Diploid and tetraploid genomes of Acorus and the evolution of monocots.</title>
        <authorList>
            <person name="Ma L."/>
            <person name="Liu K.W."/>
            <person name="Li Z."/>
            <person name="Hsiao Y.Y."/>
            <person name="Qi Y."/>
            <person name="Fu T."/>
            <person name="Tang G.D."/>
            <person name="Zhang D."/>
            <person name="Sun W.H."/>
            <person name="Liu D.K."/>
            <person name="Li Y."/>
            <person name="Chen G.Z."/>
            <person name="Liu X.D."/>
            <person name="Liao X.Y."/>
            <person name="Jiang Y.T."/>
            <person name="Yu X."/>
            <person name="Hao Y."/>
            <person name="Huang J."/>
            <person name="Zhao X.W."/>
            <person name="Ke S."/>
            <person name="Chen Y.Y."/>
            <person name="Wu W.L."/>
            <person name="Hsu J.L."/>
            <person name="Lin Y.F."/>
            <person name="Huang M.D."/>
            <person name="Li C.Y."/>
            <person name="Huang L."/>
            <person name="Wang Z.W."/>
            <person name="Zhao X."/>
            <person name="Zhong W.Y."/>
            <person name="Peng D.H."/>
            <person name="Ahmad S."/>
            <person name="Lan S."/>
            <person name="Zhang J.S."/>
            <person name="Tsai W.C."/>
            <person name="Van de Peer Y."/>
            <person name="Liu Z.J."/>
        </authorList>
    </citation>
    <scope>NUCLEOTIDE SEQUENCE</scope>
    <source>
        <strain evidence="18">CP</strain>
    </source>
</reference>
<protein>
    <submittedName>
        <fullName evidence="18">Cation/H(+) antiporter 15</fullName>
    </submittedName>
</protein>
<dbReference type="Gene3D" id="1.20.1530.20">
    <property type="match status" value="1"/>
</dbReference>
<dbReference type="Pfam" id="PF23256">
    <property type="entry name" value="CHX17_2nd"/>
    <property type="match status" value="1"/>
</dbReference>
<feature type="transmembrane region" description="Helical" evidence="14">
    <location>
        <begin position="453"/>
        <end position="475"/>
    </location>
</feature>
<feature type="transmembrane region" description="Helical" evidence="14">
    <location>
        <begin position="362"/>
        <end position="383"/>
    </location>
</feature>
<keyword evidence="8" id="KW-0630">Potassium</keyword>
<keyword evidence="11 14" id="KW-0472">Membrane</keyword>
<evidence type="ECO:0000256" key="3">
    <source>
        <dbReference type="ARBA" id="ARBA00004141"/>
    </source>
</evidence>
<dbReference type="InterPro" id="IPR057290">
    <property type="entry name" value="CHX17_C"/>
</dbReference>
<dbReference type="Pfam" id="PF00999">
    <property type="entry name" value="Na_H_Exchanger"/>
    <property type="match status" value="1"/>
</dbReference>
<dbReference type="GO" id="GO:0006813">
    <property type="term" value="P:potassium ion transport"/>
    <property type="evidence" value="ECO:0007669"/>
    <property type="project" value="UniProtKB-KW"/>
</dbReference>
<dbReference type="GO" id="GO:0012505">
    <property type="term" value="C:endomembrane system"/>
    <property type="evidence" value="ECO:0007669"/>
    <property type="project" value="TreeGrafter"/>
</dbReference>
<feature type="transmembrane region" description="Helical" evidence="14">
    <location>
        <begin position="73"/>
        <end position="92"/>
    </location>
</feature>
<keyword evidence="7 14" id="KW-0812">Transmembrane</keyword>
<feature type="transmembrane region" description="Helical" evidence="14">
    <location>
        <begin position="169"/>
        <end position="191"/>
    </location>
</feature>
<dbReference type="GO" id="GO:0009941">
    <property type="term" value="C:chloroplast envelope"/>
    <property type="evidence" value="ECO:0007669"/>
    <property type="project" value="UniProtKB-SubCell"/>
</dbReference>
<evidence type="ECO:0000256" key="7">
    <source>
        <dbReference type="ARBA" id="ARBA00022692"/>
    </source>
</evidence>
<dbReference type="AlphaFoldDB" id="A0AAV9DXL7"/>
<keyword evidence="5" id="KW-0050">Antiport</keyword>
<comment type="subcellular location">
    <subcellularLocation>
        <location evidence="3">Membrane</location>
        <topology evidence="3">Multi-pass membrane protein</topology>
    </subcellularLocation>
    <subcellularLocation>
        <location evidence="2">Plastid</location>
        <location evidence="2">Chloroplast envelope</location>
    </subcellularLocation>
</comment>
<keyword evidence="6" id="KW-0633">Potassium transport</keyword>
<evidence type="ECO:0000256" key="13">
    <source>
        <dbReference type="SAM" id="MobiDB-lite"/>
    </source>
</evidence>
<evidence type="ECO:0000256" key="8">
    <source>
        <dbReference type="ARBA" id="ARBA00022958"/>
    </source>
</evidence>
<feature type="domain" description="Cation/H+ exchanger transmembrane" evidence="15">
    <location>
        <begin position="91"/>
        <end position="472"/>
    </location>
</feature>
<dbReference type="Gene3D" id="3.40.50.12370">
    <property type="match status" value="1"/>
</dbReference>
<comment type="similarity">
    <text evidence="12">Belongs to the monovalent cation:proton antiporter 2 (CPA2) transporter (TC 2.A.37) family. CHX (TC 2.A.37.4) subfamily.</text>
</comment>
<dbReference type="EMBL" id="JAUJYO010000010">
    <property type="protein sequence ID" value="KAK1305779.1"/>
    <property type="molecule type" value="Genomic_DNA"/>
</dbReference>
<dbReference type="InterPro" id="IPR038770">
    <property type="entry name" value="Na+/solute_symporter_sf"/>
</dbReference>
<gene>
    <name evidence="18" type="primary">CHX15</name>
    <name evidence="18" type="ORF">QJS10_CPA10g00068</name>
</gene>
<name>A0AAV9DXL7_ACOCL</name>
<evidence type="ECO:0000256" key="10">
    <source>
        <dbReference type="ARBA" id="ARBA00023065"/>
    </source>
</evidence>
<feature type="region of interest" description="Disordered" evidence="13">
    <location>
        <begin position="852"/>
        <end position="875"/>
    </location>
</feature>
<comment type="function">
    <text evidence="1">May function as sodium-coupled metabolite transporter across the chloroplast envelope.</text>
</comment>
<evidence type="ECO:0000256" key="11">
    <source>
        <dbReference type="ARBA" id="ARBA00023136"/>
    </source>
</evidence>
<dbReference type="Pfam" id="PF23259">
    <property type="entry name" value="CHX17_C"/>
    <property type="match status" value="2"/>
</dbReference>
<keyword evidence="9 14" id="KW-1133">Transmembrane helix</keyword>
<dbReference type="PANTHER" id="PTHR32468">
    <property type="entry name" value="CATION/H + ANTIPORTER"/>
    <property type="match status" value="1"/>
</dbReference>
<evidence type="ECO:0000313" key="18">
    <source>
        <dbReference type="EMBL" id="KAK1305779.1"/>
    </source>
</evidence>
<evidence type="ECO:0000256" key="2">
    <source>
        <dbReference type="ARBA" id="ARBA00004119"/>
    </source>
</evidence>
<feature type="domain" description="Cation/H(+) antiporter central" evidence="16">
    <location>
        <begin position="530"/>
        <end position="671"/>
    </location>
</feature>
<dbReference type="FunFam" id="1.20.1530.20:FF:000003">
    <property type="entry name" value="Cation/H(+) antiporter 15"/>
    <property type="match status" value="1"/>
</dbReference>
<feature type="transmembrane region" description="Helical" evidence="14">
    <location>
        <begin position="203"/>
        <end position="225"/>
    </location>
</feature>
<evidence type="ECO:0000256" key="14">
    <source>
        <dbReference type="SAM" id="Phobius"/>
    </source>
</evidence>
<evidence type="ECO:0000256" key="6">
    <source>
        <dbReference type="ARBA" id="ARBA00022538"/>
    </source>
</evidence>
<dbReference type="InterPro" id="IPR006153">
    <property type="entry name" value="Cation/H_exchanger_TM"/>
</dbReference>
<dbReference type="PANTHER" id="PTHR32468:SF164">
    <property type="entry name" value="OS05G0485000 PROTEIN"/>
    <property type="match status" value="1"/>
</dbReference>
<feature type="domain" description="Cation/H(+) antiporter C-terminal" evidence="17">
    <location>
        <begin position="681"/>
        <end position="720"/>
    </location>
</feature>
<feature type="transmembrane region" description="Helical" evidence="14">
    <location>
        <begin position="142"/>
        <end position="162"/>
    </location>
</feature>
<keyword evidence="10" id="KW-0406">Ion transport</keyword>
<evidence type="ECO:0000313" key="19">
    <source>
        <dbReference type="Proteomes" id="UP001180020"/>
    </source>
</evidence>
<accession>A0AAV9DXL7</accession>
<feature type="transmembrane region" description="Helical" evidence="14">
    <location>
        <begin position="389"/>
        <end position="414"/>
    </location>
</feature>
<dbReference type="GO" id="GO:1902600">
    <property type="term" value="P:proton transmembrane transport"/>
    <property type="evidence" value="ECO:0007669"/>
    <property type="project" value="InterPro"/>
</dbReference>
<comment type="caution">
    <text evidence="18">The sequence shown here is derived from an EMBL/GenBank/DDBJ whole genome shotgun (WGS) entry which is preliminary data.</text>
</comment>
<evidence type="ECO:0000256" key="5">
    <source>
        <dbReference type="ARBA" id="ARBA00022449"/>
    </source>
</evidence>
<evidence type="ECO:0000256" key="12">
    <source>
        <dbReference type="ARBA" id="ARBA00038341"/>
    </source>
</evidence>
<organism evidence="18 19">
    <name type="scientific">Acorus calamus</name>
    <name type="common">Sweet flag</name>
    <dbReference type="NCBI Taxonomy" id="4465"/>
    <lineage>
        <taxon>Eukaryota</taxon>
        <taxon>Viridiplantae</taxon>
        <taxon>Streptophyta</taxon>
        <taxon>Embryophyta</taxon>
        <taxon>Tracheophyta</taxon>
        <taxon>Spermatophyta</taxon>
        <taxon>Magnoliopsida</taxon>
        <taxon>Liliopsida</taxon>
        <taxon>Acoraceae</taxon>
        <taxon>Acorus</taxon>
    </lineage>
</organism>
<feature type="transmembrane region" description="Helical" evidence="14">
    <location>
        <begin position="237"/>
        <end position="259"/>
    </location>
</feature>
<dbReference type="SUPFAM" id="SSF52402">
    <property type="entry name" value="Adenine nucleotide alpha hydrolases-like"/>
    <property type="match status" value="1"/>
</dbReference>
<dbReference type="GO" id="GO:0006885">
    <property type="term" value="P:regulation of pH"/>
    <property type="evidence" value="ECO:0007669"/>
    <property type="project" value="TreeGrafter"/>
</dbReference>
<evidence type="ECO:0000259" key="15">
    <source>
        <dbReference type="Pfam" id="PF00999"/>
    </source>
</evidence>
<reference evidence="18" key="2">
    <citation type="submission" date="2023-06" db="EMBL/GenBank/DDBJ databases">
        <authorList>
            <person name="Ma L."/>
            <person name="Liu K.-W."/>
            <person name="Li Z."/>
            <person name="Hsiao Y.-Y."/>
            <person name="Qi Y."/>
            <person name="Fu T."/>
            <person name="Tang G."/>
            <person name="Zhang D."/>
            <person name="Sun W.-H."/>
            <person name="Liu D.-K."/>
            <person name="Li Y."/>
            <person name="Chen G.-Z."/>
            <person name="Liu X.-D."/>
            <person name="Liao X.-Y."/>
            <person name="Jiang Y.-T."/>
            <person name="Yu X."/>
            <person name="Hao Y."/>
            <person name="Huang J."/>
            <person name="Zhao X.-W."/>
            <person name="Ke S."/>
            <person name="Chen Y.-Y."/>
            <person name="Wu W.-L."/>
            <person name="Hsu J.-L."/>
            <person name="Lin Y.-F."/>
            <person name="Huang M.-D."/>
            <person name="Li C.-Y."/>
            <person name="Huang L."/>
            <person name="Wang Z.-W."/>
            <person name="Zhao X."/>
            <person name="Zhong W.-Y."/>
            <person name="Peng D.-H."/>
            <person name="Ahmad S."/>
            <person name="Lan S."/>
            <person name="Zhang J.-S."/>
            <person name="Tsai W.-C."/>
            <person name="Van De Peer Y."/>
            <person name="Liu Z.-J."/>
        </authorList>
    </citation>
    <scope>NUCLEOTIDE SEQUENCE</scope>
    <source>
        <strain evidence="18">CP</strain>
        <tissue evidence="18">Leaves</tissue>
    </source>
</reference>
<evidence type="ECO:0000256" key="4">
    <source>
        <dbReference type="ARBA" id="ARBA00022448"/>
    </source>
</evidence>
<dbReference type="GO" id="GO:0015297">
    <property type="term" value="F:antiporter activity"/>
    <property type="evidence" value="ECO:0007669"/>
    <property type="project" value="UniProtKB-KW"/>
</dbReference>
<feature type="transmembrane region" description="Helical" evidence="14">
    <location>
        <begin position="421"/>
        <end position="441"/>
    </location>
</feature>
<evidence type="ECO:0000256" key="1">
    <source>
        <dbReference type="ARBA" id="ARBA00003198"/>
    </source>
</evidence>
<feature type="transmembrane region" description="Helical" evidence="14">
    <location>
        <begin position="311"/>
        <end position="330"/>
    </location>
</feature>
<dbReference type="InterPro" id="IPR050794">
    <property type="entry name" value="CPA2_transporter"/>
</dbReference>
<evidence type="ECO:0000259" key="17">
    <source>
        <dbReference type="Pfam" id="PF23259"/>
    </source>
</evidence>
<keyword evidence="4" id="KW-0813">Transport</keyword>
<dbReference type="Proteomes" id="UP001180020">
    <property type="component" value="Unassembled WGS sequence"/>
</dbReference>
<feature type="transmembrane region" description="Helical" evidence="14">
    <location>
        <begin position="104"/>
        <end position="122"/>
    </location>
</feature>
<evidence type="ECO:0000259" key="16">
    <source>
        <dbReference type="Pfam" id="PF23256"/>
    </source>
</evidence>
<dbReference type="GO" id="GO:0016020">
    <property type="term" value="C:membrane"/>
    <property type="evidence" value="ECO:0007669"/>
    <property type="project" value="UniProtKB-SubCell"/>
</dbReference>